<dbReference type="Gene3D" id="3.30.160.60">
    <property type="entry name" value="Classic Zinc Finger"/>
    <property type="match status" value="4"/>
</dbReference>
<feature type="domain" description="C2H2-type" evidence="13">
    <location>
        <begin position="305"/>
        <end position="333"/>
    </location>
</feature>
<dbReference type="GO" id="GO:0008270">
    <property type="term" value="F:zinc ion binding"/>
    <property type="evidence" value="ECO:0007669"/>
    <property type="project" value="UniProtKB-UniRule"/>
</dbReference>
<dbReference type="Proteomes" id="UP001153954">
    <property type="component" value="Unassembled WGS sequence"/>
</dbReference>
<dbReference type="GO" id="GO:0000981">
    <property type="term" value="F:DNA-binding transcription factor activity, RNA polymerase II-specific"/>
    <property type="evidence" value="ECO:0007669"/>
    <property type="project" value="TreeGrafter"/>
</dbReference>
<evidence type="ECO:0000256" key="2">
    <source>
        <dbReference type="ARBA" id="ARBA00006991"/>
    </source>
</evidence>
<dbReference type="PROSITE" id="PS50157">
    <property type="entry name" value="ZINC_FINGER_C2H2_2"/>
    <property type="match status" value="5"/>
</dbReference>
<evidence type="ECO:0000256" key="4">
    <source>
        <dbReference type="ARBA" id="ARBA00022737"/>
    </source>
</evidence>
<keyword evidence="10" id="KW-0539">Nucleus</keyword>
<dbReference type="Gene3D" id="3.40.1800.20">
    <property type="match status" value="1"/>
</dbReference>
<keyword evidence="3 12" id="KW-0479">Metal-binding</keyword>
<evidence type="ECO:0000313" key="15">
    <source>
        <dbReference type="EMBL" id="CAH2096918.1"/>
    </source>
</evidence>
<keyword evidence="9" id="KW-0804">Transcription</keyword>
<dbReference type="PANTHER" id="PTHR24379">
    <property type="entry name" value="KRAB AND ZINC FINGER DOMAIN-CONTAINING"/>
    <property type="match status" value="1"/>
</dbReference>
<evidence type="ECO:0000256" key="6">
    <source>
        <dbReference type="ARBA" id="ARBA00022833"/>
    </source>
</evidence>
<dbReference type="GO" id="GO:0005634">
    <property type="term" value="C:nucleus"/>
    <property type="evidence" value="ECO:0007669"/>
    <property type="project" value="UniProtKB-SubCell"/>
</dbReference>
<protein>
    <submittedName>
        <fullName evidence="15">Uncharacterized protein</fullName>
    </submittedName>
</protein>
<keyword evidence="8" id="KW-0238">DNA-binding</keyword>
<dbReference type="AlphaFoldDB" id="A0AAU9UFY5"/>
<comment type="caution">
    <text evidence="15">The sequence shown here is derived from an EMBL/GenBank/DDBJ whole genome shotgun (WGS) entry which is preliminary data.</text>
</comment>
<accession>A0AAU9UFY5</accession>
<dbReference type="FunFam" id="3.30.160.60:FF:001370">
    <property type="entry name" value="Zinc finger protein"/>
    <property type="match status" value="1"/>
</dbReference>
<organism evidence="15 16">
    <name type="scientific">Euphydryas editha</name>
    <name type="common">Edith's checkerspot</name>
    <dbReference type="NCBI Taxonomy" id="104508"/>
    <lineage>
        <taxon>Eukaryota</taxon>
        <taxon>Metazoa</taxon>
        <taxon>Ecdysozoa</taxon>
        <taxon>Arthropoda</taxon>
        <taxon>Hexapoda</taxon>
        <taxon>Insecta</taxon>
        <taxon>Pterygota</taxon>
        <taxon>Neoptera</taxon>
        <taxon>Endopterygota</taxon>
        <taxon>Lepidoptera</taxon>
        <taxon>Glossata</taxon>
        <taxon>Ditrysia</taxon>
        <taxon>Papilionoidea</taxon>
        <taxon>Nymphalidae</taxon>
        <taxon>Nymphalinae</taxon>
        <taxon>Euphydryas</taxon>
    </lineage>
</organism>
<keyword evidence="6 12" id="KW-0862">Zinc</keyword>
<comment type="similarity">
    <text evidence="2">Belongs to the krueppel C2H2-type zinc-finger protein family.</text>
</comment>
<dbReference type="SMART" id="SM00355">
    <property type="entry name" value="ZnF_C2H2"/>
    <property type="match status" value="6"/>
</dbReference>
<name>A0AAU9UFY5_EUPED</name>
<evidence type="ECO:0000256" key="10">
    <source>
        <dbReference type="ARBA" id="ARBA00023242"/>
    </source>
</evidence>
<dbReference type="SMART" id="SM00868">
    <property type="entry name" value="zf-AD"/>
    <property type="match status" value="1"/>
</dbReference>
<sequence>MVTSYYIMKLTKNKICMNTDEYFNNLYNAPISKGIIKQNSKCRVCLKEGAVFIFGDENKCDIIDALGIFANIELHENDLFPKYLCTICYKFLKSAILFRKLARKTNDTLQQQTVNKNSVKDDCIELYQDIKSEPNLSDEEKQNDIINKLCQQEKEERERRNIKIQCQVCNKIVKKTYYKTHMTMHDPDHQKYICDICGKNFRLKVGYYSHRLRHRSDYPYKCQLCPYKCRYSEGFRSHMRTHSGERSFMCTECPARFLFKSNLNTHILFKHKEPQFKCESCHKAFHTKLKLQSHNDVDHLGIKRHICNICGQAFGYRDAMVKHQRRVHKREKLKFYYKPSHKNKNSVS</sequence>
<feature type="binding site" evidence="12">
    <location>
        <position position="85"/>
    </location>
    <ligand>
        <name>Zn(2+)</name>
        <dbReference type="ChEBI" id="CHEBI:29105"/>
    </ligand>
</feature>
<dbReference type="SUPFAM" id="SSF57716">
    <property type="entry name" value="Glucocorticoid receptor-like (DNA-binding domain)"/>
    <property type="match status" value="1"/>
</dbReference>
<feature type="domain" description="C2H2-type" evidence="13">
    <location>
        <begin position="276"/>
        <end position="304"/>
    </location>
</feature>
<dbReference type="PROSITE" id="PS51915">
    <property type="entry name" value="ZAD"/>
    <property type="match status" value="1"/>
</dbReference>
<feature type="domain" description="ZAD" evidence="14">
    <location>
        <begin position="40"/>
        <end position="112"/>
    </location>
</feature>
<feature type="domain" description="C2H2-type" evidence="13">
    <location>
        <begin position="248"/>
        <end position="276"/>
    </location>
</feature>
<dbReference type="EMBL" id="CAKOGL010000017">
    <property type="protein sequence ID" value="CAH2096918.1"/>
    <property type="molecule type" value="Genomic_DNA"/>
</dbReference>
<evidence type="ECO:0000256" key="7">
    <source>
        <dbReference type="ARBA" id="ARBA00023015"/>
    </source>
</evidence>
<dbReference type="SUPFAM" id="SSF57667">
    <property type="entry name" value="beta-beta-alpha zinc fingers"/>
    <property type="match status" value="4"/>
</dbReference>
<evidence type="ECO:0000256" key="1">
    <source>
        <dbReference type="ARBA" id="ARBA00004123"/>
    </source>
</evidence>
<keyword evidence="16" id="KW-1185">Reference proteome</keyword>
<feature type="domain" description="C2H2-type" evidence="13">
    <location>
        <begin position="192"/>
        <end position="219"/>
    </location>
</feature>
<evidence type="ECO:0000256" key="11">
    <source>
        <dbReference type="PROSITE-ProRule" id="PRU00042"/>
    </source>
</evidence>
<dbReference type="InterPro" id="IPR036236">
    <property type="entry name" value="Znf_C2H2_sf"/>
</dbReference>
<evidence type="ECO:0000256" key="9">
    <source>
        <dbReference type="ARBA" id="ARBA00023163"/>
    </source>
</evidence>
<dbReference type="Pfam" id="PF07776">
    <property type="entry name" value="zf-AD"/>
    <property type="match status" value="1"/>
</dbReference>
<evidence type="ECO:0000313" key="16">
    <source>
        <dbReference type="Proteomes" id="UP001153954"/>
    </source>
</evidence>
<reference evidence="15" key="1">
    <citation type="submission" date="2022-03" db="EMBL/GenBank/DDBJ databases">
        <authorList>
            <person name="Tunstrom K."/>
        </authorList>
    </citation>
    <scope>NUCLEOTIDE SEQUENCE</scope>
</reference>
<evidence type="ECO:0000259" key="13">
    <source>
        <dbReference type="PROSITE" id="PS50157"/>
    </source>
</evidence>
<evidence type="ECO:0000259" key="14">
    <source>
        <dbReference type="PROSITE" id="PS51915"/>
    </source>
</evidence>
<keyword evidence="7" id="KW-0805">Transcription regulation</keyword>
<gene>
    <name evidence="15" type="ORF">EEDITHA_LOCUS12201</name>
</gene>
<dbReference type="InterPro" id="IPR012934">
    <property type="entry name" value="Znf_AD"/>
</dbReference>
<proteinExistence type="inferred from homology"/>
<keyword evidence="4" id="KW-0677">Repeat</keyword>
<evidence type="ECO:0000256" key="3">
    <source>
        <dbReference type="ARBA" id="ARBA00022723"/>
    </source>
</evidence>
<dbReference type="PANTHER" id="PTHR24379:SF127">
    <property type="entry name" value="BLOODY FINGERS-RELATED"/>
    <property type="match status" value="1"/>
</dbReference>
<evidence type="ECO:0000256" key="12">
    <source>
        <dbReference type="PROSITE-ProRule" id="PRU01263"/>
    </source>
</evidence>
<feature type="binding site" evidence="12">
    <location>
        <position position="45"/>
    </location>
    <ligand>
        <name>Zn(2+)</name>
        <dbReference type="ChEBI" id="CHEBI:29105"/>
    </ligand>
</feature>
<evidence type="ECO:0000256" key="8">
    <source>
        <dbReference type="ARBA" id="ARBA00023125"/>
    </source>
</evidence>
<feature type="domain" description="C2H2-type" evidence="13">
    <location>
        <begin position="220"/>
        <end position="247"/>
    </location>
</feature>
<dbReference type="InterPro" id="IPR013087">
    <property type="entry name" value="Znf_C2H2_type"/>
</dbReference>
<keyword evidence="5 11" id="KW-0863">Zinc-finger</keyword>
<feature type="binding site" evidence="12">
    <location>
        <position position="42"/>
    </location>
    <ligand>
        <name>Zn(2+)</name>
        <dbReference type="ChEBI" id="CHEBI:29105"/>
    </ligand>
</feature>
<dbReference type="GO" id="GO:0000977">
    <property type="term" value="F:RNA polymerase II transcription regulatory region sequence-specific DNA binding"/>
    <property type="evidence" value="ECO:0007669"/>
    <property type="project" value="TreeGrafter"/>
</dbReference>
<comment type="subcellular location">
    <subcellularLocation>
        <location evidence="1">Nucleus</location>
    </subcellularLocation>
</comment>
<evidence type="ECO:0000256" key="5">
    <source>
        <dbReference type="ARBA" id="ARBA00022771"/>
    </source>
</evidence>
<dbReference type="PROSITE" id="PS00028">
    <property type="entry name" value="ZINC_FINGER_C2H2_1"/>
    <property type="match status" value="5"/>
</dbReference>
<feature type="binding site" evidence="12">
    <location>
        <position position="88"/>
    </location>
    <ligand>
        <name>Zn(2+)</name>
        <dbReference type="ChEBI" id="CHEBI:29105"/>
    </ligand>
</feature>
<dbReference type="Pfam" id="PF00096">
    <property type="entry name" value="zf-C2H2"/>
    <property type="match status" value="3"/>
</dbReference>